<dbReference type="InterPro" id="IPR011545">
    <property type="entry name" value="DEAD/DEAH_box_helicase_dom"/>
</dbReference>
<dbReference type="Pfam" id="PF07717">
    <property type="entry name" value="OB_NTP_bind"/>
    <property type="match status" value="1"/>
</dbReference>
<evidence type="ECO:0000313" key="15">
    <source>
        <dbReference type="EMBL" id="KAK9798519.1"/>
    </source>
</evidence>
<dbReference type="Pfam" id="PF21010">
    <property type="entry name" value="HA2_C"/>
    <property type="match status" value="1"/>
</dbReference>
<dbReference type="InterPro" id="IPR014001">
    <property type="entry name" value="Helicase_ATP-bd"/>
</dbReference>
<dbReference type="Proteomes" id="UP001465755">
    <property type="component" value="Unassembled WGS sequence"/>
</dbReference>
<dbReference type="Pfam" id="PF04408">
    <property type="entry name" value="WHD_HA2"/>
    <property type="match status" value="1"/>
</dbReference>
<keyword evidence="2" id="KW-0507">mRNA processing</keyword>
<dbReference type="GO" id="GO:0003723">
    <property type="term" value="F:RNA binding"/>
    <property type="evidence" value="ECO:0007669"/>
    <property type="project" value="TreeGrafter"/>
</dbReference>
<feature type="domain" description="Helicase C-terminal" evidence="14">
    <location>
        <begin position="600"/>
        <end position="793"/>
    </location>
</feature>
<dbReference type="PROSITE" id="PS00690">
    <property type="entry name" value="DEAH_ATP_HELICASE"/>
    <property type="match status" value="1"/>
</dbReference>
<dbReference type="SMART" id="SM00487">
    <property type="entry name" value="DEXDc"/>
    <property type="match status" value="1"/>
</dbReference>
<evidence type="ECO:0000256" key="12">
    <source>
        <dbReference type="SAM" id="MobiDB-lite"/>
    </source>
</evidence>
<dbReference type="SUPFAM" id="SSF52540">
    <property type="entry name" value="P-loop containing nucleoside triphosphate hydrolases"/>
    <property type="match status" value="1"/>
</dbReference>
<organism evidence="15 16">
    <name type="scientific">Symbiochloris irregularis</name>
    <dbReference type="NCBI Taxonomy" id="706552"/>
    <lineage>
        <taxon>Eukaryota</taxon>
        <taxon>Viridiplantae</taxon>
        <taxon>Chlorophyta</taxon>
        <taxon>core chlorophytes</taxon>
        <taxon>Trebouxiophyceae</taxon>
        <taxon>Trebouxiales</taxon>
        <taxon>Trebouxiaceae</taxon>
        <taxon>Symbiochloris</taxon>
    </lineage>
</organism>
<keyword evidence="4" id="KW-0547">Nucleotide-binding</keyword>
<dbReference type="PANTHER" id="PTHR18934:SF83">
    <property type="entry name" value="PRE-MRNA-SPLICING FACTOR ATP-DEPENDENT RNA HELICASE DHX16"/>
    <property type="match status" value="1"/>
</dbReference>
<dbReference type="PROSITE" id="PS51194">
    <property type="entry name" value="HELICASE_CTER"/>
    <property type="match status" value="1"/>
</dbReference>
<dbReference type="GO" id="GO:0006397">
    <property type="term" value="P:mRNA processing"/>
    <property type="evidence" value="ECO:0007669"/>
    <property type="project" value="UniProtKB-KW"/>
</dbReference>
<feature type="compositionally biased region" description="Acidic residues" evidence="12">
    <location>
        <begin position="99"/>
        <end position="108"/>
    </location>
</feature>
<dbReference type="SMART" id="SM00490">
    <property type="entry name" value="HELICc"/>
    <property type="match status" value="1"/>
</dbReference>
<dbReference type="InterPro" id="IPR002464">
    <property type="entry name" value="DNA/RNA_helicase_DEAH_CS"/>
</dbReference>
<dbReference type="PROSITE" id="PS51192">
    <property type="entry name" value="HELICASE_ATP_BIND_1"/>
    <property type="match status" value="1"/>
</dbReference>
<dbReference type="GO" id="GO:0016787">
    <property type="term" value="F:hydrolase activity"/>
    <property type="evidence" value="ECO:0007669"/>
    <property type="project" value="UniProtKB-KW"/>
</dbReference>
<dbReference type="CDD" id="cd18791">
    <property type="entry name" value="SF2_C_RHA"/>
    <property type="match status" value="1"/>
</dbReference>
<feature type="domain" description="Helicase ATP-binding" evidence="13">
    <location>
        <begin position="432"/>
        <end position="595"/>
    </location>
</feature>
<dbReference type="InterPro" id="IPR011709">
    <property type="entry name" value="DEAD-box_helicase_OB_fold"/>
</dbReference>
<keyword evidence="3" id="KW-0747">Spliceosome</keyword>
<dbReference type="FunFam" id="3.40.50.300:FF:000007">
    <property type="entry name" value="Pre-mRNA-splicing factor ATP-dependent RNA helicase"/>
    <property type="match status" value="1"/>
</dbReference>
<dbReference type="Gene3D" id="3.40.50.300">
    <property type="entry name" value="P-loop containing nucleotide triphosphate hydrolases"/>
    <property type="match status" value="2"/>
</dbReference>
<dbReference type="InterPro" id="IPR027417">
    <property type="entry name" value="P-loop_NTPase"/>
</dbReference>
<dbReference type="EC" id="3.6.4.13" evidence="1"/>
<gene>
    <name evidence="15" type="ORF">WJX73_006705</name>
</gene>
<keyword evidence="7" id="KW-0067">ATP-binding</keyword>
<feature type="region of interest" description="Disordered" evidence="12">
    <location>
        <begin position="286"/>
        <end position="312"/>
    </location>
</feature>
<comment type="caution">
    <text evidence="15">The sequence shown here is derived from an EMBL/GenBank/DDBJ whole genome shotgun (WGS) entry which is preliminary data.</text>
</comment>
<evidence type="ECO:0000256" key="1">
    <source>
        <dbReference type="ARBA" id="ARBA00012552"/>
    </source>
</evidence>
<evidence type="ECO:0000256" key="10">
    <source>
        <dbReference type="ARBA" id="ARBA00061257"/>
    </source>
</evidence>
<feature type="compositionally biased region" description="Basic and acidic residues" evidence="12">
    <location>
        <begin position="286"/>
        <end position="299"/>
    </location>
</feature>
<comment type="catalytic activity">
    <reaction evidence="9">
        <text>ATP + H2O = ADP + phosphate + H(+)</text>
        <dbReference type="Rhea" id="RHEA:13065"/>
        <dbReference type="ChEBI" id="CHEBI:15377"/>
        <dbReference type="ChEBI" id="CHEBI:15378"/>
        <dbReference type="ChEBI" id="CHEBI:30616"/>
        <dbReference type="ChEBI" id="CHEBI:43474"/>
        <dbReference type="ChEBI" id="CHEBI:456216"/>
        <dbReference type="EC" id="3.6.4.13"/>
    </reaction>
</comment>
<dbReference type="InterPro" id="IPR007502">
    <property type="entry name" value="Helicase-assoc_dom"/>
</dbReference>
<sequence length="1066" mass="120296">MEDRNLSNWVGDQLHALCGMAEGVLTKYIISLANKSSGPSQLAGQLQAQGLPNSTATFSFAQALYDRIPRASAAPNAYRQQERTAVALHRRNAKYAMLSDDEDPEDEPPPPAPTTAPVPTKRKKKSRHKPQEEAENGETTTGLTDRLAKRQRRAWEEGSSSSDDEEKQAERQRLKDQQDKEEFEARLKARDEAKTRRIAEARLSKEEVQEMEKRKYETEEQRDGMVPELRVVSRQMYLAKREAQKLADLKQELEDEEALFKDQKLTAKEKQRLEYKRQVYELAKKRKETEDALQRDDAYHMPMAYDRQDGSRQNERYEVLTRRFKDAAGEEEEELTPWKEQENWEAHQVAKASMAAGARDKKAAKQEYEFVLPDAVEFVTAQAIAGNLEIEDREQEEARAKAEKAAAAKSAFERLQEDRRTLPMYEYREMLLEALEQHQILIVTAETGSGKTTQIPQYLHEAGYSKAGRIGCTQPRRVAAMSVAARVATEVGVKLGHEVGYSIRFEDCTSDKTLIKYMTDGMLLREFLGEPDLVSYSVMMIDEAHERTLHTDVLFGLIKDIARFRPDIKLIISSATLNAEKFSEFFDYAPILNVPGRRYQVDILYTKAPEADYLTAAVTTALTIHVREPAGDILIFLTGQEEIEAAEELLKQRTRGLGSKIGELLIAPIYANLPSEQQAKIFEPTPAGARKVVLATNIAETSLTIDGIKFVVDPGFCKQNAYSPRTGMESLVVTPISQASANQRAGRAGRTAPGKCFRLYTHHSFTSEMDEDTIPEIQRTNLGNVVLMLKSLGINDLMHFDFLDPPPSETLLRALEQLYALGALNQRGELTKLGRRMAEFPLDPMLAKTIIASEQFQVSEELATICAMTAVGNAIFYRPKDKGVEADNAHNAFHRGNVGDHIALLNCYNGWADDDVNFSTQWCYQNFVQVRSMKRARDIREQLLGLMERTEVQLVSDAGNHDAIRKALAAGFFYHTASLQRNGSYRTVKSPMTVHIHPSSGLTETMPRWVVYHELVLTSKEFMRTVSEIKPAWLLEVAPHYYSKKDIVDESSKKLPKGLGKAPTEA</sequence>
<evidence type="ECO:0000256" key="9">
    <source>
        <dbReference type="ARBA" id="ARBA00047984"/>
    </source>
</evidence>
<dbReference type="GO" id="GO:0071013">
    <property type="term" value="C:catalytic step 2 spliceosome"/>
    <property type="evidence" value="ECO:0007669"/>
    <property type="project" value="TreeGrafter"/>
</dbReference>
<comment type="similarity">
    <text evidence="10">Belongs to the DEAD box helicase family. DEAH subfamily. PRP2 sub-subfamily.</text>
</comment>
<proteinExistence type="inferred from homology"/>
<dbReference type="SMART" id="SM00847">
    <property type="entry name" value="HA2"/>
    <property type="match status" value="1"/>
</dbReference>
<dbReference type="PANTHER" id="PTHR18934">
    <property type="entry name" value="ATP-DEPENDENT RNA HELICASE"/>
    <property type="match status" value="1"/>
</dbReference>
<reference evidence="15 16" key="1">
    <citation type="journal article" date="2024" name="Nat. Commun.">
        <title>Phylogenomics reveals the evolutionary origins of lichenization in chlorophyte algae.</title>
        <authorList>
            <person name="Puginier C."/>
            <person name="Libourel C."/>
            <person name="Otte J."/>
            <person name="Skaloud P."/>
            <person name="Haon M."/>
            <person name="Grisel S."/>
            <person name="Petersen M."/>
            <person name="Berrin J.G."/>
            <person name="Delaux P.M."/>
            <person name="Dal Grande F."/>
            <person name="Keller J."/>
        </authorList>
    </citation>
    <scope>NUCLEOTIDE SEQUENCE [LARGE SCALE GENOMIC DNA]</scope>
    <source>
        <strain evidence="15 16">SAG 2036</strain>
    </source>
</reference>
<dbReference type="Pfam" id="PF00270">
    <property type="entry name" value="DEAD"/>
    <property type="match status" value="1"/>
</dbReference>
<keyword evidence="16" id="KW-1185">Reference proteome</keyword>
<evidence type="ECO:0000256" key="7">
    <source>
        <dbReference type="ARBA" id="ARBA00022840"/>
    </source>
</evidence>
<dbReference type="Gene3D" id="1.20.120.1080">
    <property type="match status" value="1"/>
</dbReference>
<dbReference type="InterPro" id="IPR048333">
    <property type="entry name" value="HA2_WH"/>
</dbReference>
<dbReference type="FunFam" id="3.40.50.300:FF:000594">
    <property type="entry name" value="Pre-mRNA-splicing factor ATP-dependent RNA helicase"/>
    <property type="match status" value="1"/>
</dbReference>
<protein>
    <recommendedName>
        <fullName evidence="1">RNA helicase</fullName>
        <ecNumber evidence="1">3.6.4.13</ecNumber>
    </recommendedName>
    <alternativeName>
        <fullName evidence="11">DEAH RNA helicase homolog PRP2</fullName>
    </alternativeName>
</protein>
<keyword evidence="5" id="KW-0378">Hydrolase</keyword>
<dbReference type="GO" id="GO:0008380">
    <property type="term" value="P:RNA splicing"/>
    <property type="evidence" value="ECO:0007669"/>
    <property type="project" value="UniProtKB-KW"/>
</dbReference>
<keyword evidence="8" id="KW-0508">mRNA splicing</keyword>
<evidence type="ECO:0000256" key="2">
    <source>
        <dbReference type="ARBA" id="ARBA00022664"/>
    </source>
</evidence>
<evidence type="ECO:0000256" key="4">
    <source>
        <dbReference type="ARBA" id="ARBA00022741"/>
    </source>
</evidence>
<feature type="compositionally biased region" description="Basic and acidic residues" evidence="12">
    <location>
        <begin position="168"/>
        <end position="196"/>
    </location>
</feature>
<name>A0AAW1NTF0_9CHLO</name>
<evidence type="ECO:0000256" key="6">
    <source>
        <dbReference type="ARBA" id="ARBA00022806"/>
    </source>
</evidence>
<dbReference type="AlphaFoldDB" id="A0AAW1NTF0"/>
<dbReference type="Pfam" id="PF00271">
    <property type="entry name" value="Helicase_C"/>
    <property type="match status" value="1"/>
</dbReference>
<dbReference type="FunFam" id="1.20.120.1080:FF:000001">
    <property type="entry name" value="Pre-mRNA-splicing factor ATP-dependent RNA helicase"/>
    <property type="match status" value="1"/>
</dbReference>
<feature type="region of interest" description="Disordered" evidence="12">
    <location>
        <begin position="98"/>
        <end position="196"/>
    </location>
</feature>
<dbReference type="EMBL" id="JALJOQ010000098">
    <property type="protein sequence ID" value="KAK9798519.1"/>
    <property type="molecule type" value="Genomic_DNA"/>
</dbReference>
<dbReference type="GO" id="GO:0005524">
    <property type="term" value="F:ATP binding"/>
    <property type="evidence" value="ECO:0007669"/>
    <property type="project" value="UniProtKB-KW"/>
</dbReference>
<evidence type="ECO:0000256" key="11">
    <source>
        <dbReference type="ARBA" id="ARBA00077342"/>
    </source>
</evidence>
<dbReference type="GO" id="GO:0003724">
    <property type="term" value="F:RNA helicase activity"/>
    <property type="evidence" value="ECO:0007669"/>
    <property type="project" value="UniProtKB-EC"/>
</dbReference>
<evidence type="ECO:0000256" key="5">
    <source>
        <dbReference type="ARBA" id="ARBA00022801"/>
    </source>
</evidence>
<dbReference type="InterPro" id="IPR001650">
    <property type="entry name" value="Helicase_C-like"/>
</dbReference>
<accession>A0AAW1NTF0</accession>
<evidence type="ECO:0000259" key="13">
    <source>
        <dbReference type="PROSITE" id="PS51192"/>
    </source>
</evidence>
<keyword evidence="6" id="KW-0347">Helicase</keyword>
<evidence type="ECO:0000313" key="16">
    <source>
        <dbReference type="Proteomes" id="UP001465755"/>
    </source>
</evidence>
<evidence type="ECO:0000256" key="8">
    <source>
        <dbReference type="ARBA" id="ARBA00023187"/>
    </source>
</evidence>
<evidence type="ECO:0000256" key="3">
    <source>
        <dbReference type="ARBA" id="ARBA00022728"/>
    </source>
</evidence>
<evidence type="ECO:0000259" key="14">
    <source>
        <dbReference type="PROSITE" id="PS51194"/>
    </source>
</evidence>